<dbReference type="PROSITE" id="PS51353">
    <property type="entry name" value="ARSC"/>
    <property type="match status" value="1"/>
</dbReference>
<evidence type="ECO:0000313" key="3">
    <source>
        <dbReference type="EMBL" id="PIR05142.1"/>
    </source>
</evidence>
<dbReference type="Gene3D" id="3.40.30.10">
    <property type="entry name" value="Glutaredoxin"/>
    <property type="match status" value="1"/>
</dbReference>
<dbReference type="InterPro" id="IPR002109">
    <property type="entry name" value="Glutaredoxin"/>
</dbReference>
<organism evidence="3 4">
    <name type="scientific">Candidatus Liptonbacteria bacterium CG11_big_fil_rev_8_21_14_0_20_35_14</name>
    <dbReference type="NCBI Taxonomy" id="1974634"/>
    <lineage>
        <taxon>Bacteria</taxon>
        <taxon>Candidatus Liptoniibacteriota</taxon>
    </lineage>
</organism>
<reference evidence="3 4" key="1">
    <citation type="submission" date="2017-09" db="EMBL/GenBank/DDBJ databases">
        <title>Depth-based differentiation of microbial function through sediment-hosted aquifers and enrichment of novel symbionts in the deep terrestrial subsurface.</title>
        <authorList>
            <person name="Probst A.J."/>
            <person name="Ladd B."/>
            <person name="Jarett J.K."/>
            <person name="Geller-Mcgrath D.E."/>
            <person name="Sieber C.M."/>
            <person name="Emerson J.B."/>
            <person name="Anantharaman K."/>
            <person name="Thomas B.C."/>
            <person name="Malmstrom R."/>
            <person name="Stieglmeier M."/>
            <person name="Klingl A."/>
            <person name="Woyke T."/>
            <person name="Ryan C.M."/>
            <person name="Banfield J.F."/>
        </authorList>
    </citation>
    <scope>NUCLEOTIDE SEQUENCE [LARGE SCALE GENOMIC DNA]</scope>
    <source>
        <strain evidence="3">CG11_big_fil_rev_8_21_14_0_20_35_14</strain>
    </source>
</reference>
<dbReference type="EMBL" id="PCWO01000009">
    <property type="protein sequence ID" value="PIR05142.1"/>
    <property type="molecule type" value="Genomic_DNA"/>
</dbReference>
<dbReference type="SUPFAM" id="SSF52833">
    <property type="entry name" value="Thioredoxin-like"/>
    <property type="match status" value="1"/>
</dbReference>
<evidence type="ECO:0000313" key="4">
    <source>
        <dbReference type="Proteomes" id="UP000229893"/>
    </source>
</evidence>
<dbReference type="Proteomes" id="UP000229893">
    <property type="component" value="Unassembled WGS sequence"/>
</dbReference>
<dbReference type="CDD" id="cd02976">
    <property type="entry name" value="NrdH"/>
    <property type="match status" value="1"/>
</dbReference>
<dbReference type="GO" id="GO:0045454">
    <property type="term" value="P:cell redox homeostasis"/>
    <property type="evidence" value="ECO:0007669"/>
    <property type="project" value="TreeGrafter"/>
</dbReference>
<comment type="caution">
    <text evidence="3">The sequence shown here is derived from an EMBL/GenBank/DDBJ whole genome shotgun (WGS) entry which is preliminary data.</text>
</comment>
<accession>A0A2H0N8B5</accession>
<dbReference type="InterPro" id="IPR051548">
    <property type="entry name" value="Grx-like_ET"/>
</dbReference>
<gene>
    <name evidence="3" type="ORF">COV57_00660</name>
</gene>
<dbReference type="PANTHER" id="PTHR34386">
    <property type="entry name" value="GLUTAREDOXIN"/>
    <property type="match status" value="1"/>
</dbReference>
<dbReference type="AlphaFoldDB" id="A0A2H0N8B5"/>
<protein>
    <submittedName>
        <fullName evidence="3">NrdH-redoxin</fullName>
    </submittedName>
</protein>
<feature type="domain" description="Glutaredoxin" evidence="2">
    <location>
        <begin position="3"/>
        <end position="58"/>
    </location>
</feature>
<dbReference type="InterPro" id="IPR006660">
    <property type="entry name" value="Arsenate_reductase-like"/>
</dbReference>
<sequence>MSVKIYSTPTCSFCKMTKEFLKENNIEYTDVNVAVDHIAAKEMVTKTGQMGVPVTIITNDKGEEEVVIGFNEGKFKELLEIK</sequence>
<dbReference type="InterPro" id="IPR036249">
    <property type="entry name" value="Thioredoxin-like_sf"/>
</dbReference>
<evidence type="ECO:0000259" key="2">
    <source>
        <dbReference type="Pfam" id="PF00462"/>
    </source>
</evidence>
<dbReference type="PANTHER" id="PTHR34386:SF1">
    <property type="entry name" value="GLUTAREDOXIN-LIKE PROTEIN NRDH"/>
    <property type="match status" value="1"/>
</dbReference>
<dbReference type="GO" id="GO:0009055">
    <property type="term" value="F:electron transfer activity"/>
    <property type="evidence" value="ECO:0007669"/>
    <property type="project" value="TreeGrafter"/>
</dbReference>
<evidence type="ECO:0000256" key="1">
    <source>
        <dbReference type="PROSITE-ProRule" id="PRU01282"/>
    </source>
</evidence>
<dbReference type="PROSITE" id="PS51354">
    <property type="entry name" value="GLUTAREDOXIN_2"/>
    <property type="match status" value="1"/>
</dbReference>
<dbReference type="Pfam" id="PF00462">
    <property type="entry name" value="Glutaredoxin"/>
    <property type="match status" value="1"/>
</dbReference>
<proteinExistence type="inferred from homology"/>
<name>A0A2H0N8B5_9BACT</name>
<comment type="similarity">
    <text evidence="1">Belongs to the ArsC family.</text>
</comment>